<sequence length="130" mass="14229">MKFFLTTIIFTLCALFSFSTAAPISAELLKRDVFDPPVISPGKGTVWKVDTEQTVTWNVTNPPKQITNNKGEIILSNNGVLDFAHPLATGFDIMLGKITVRVPNVPSGHKYQVIVFGDSGNNGPYFTITQ</sequence>
<dbReference type="HOGENOM" id="CLU_083660_2_1_1"/>
<gene>
    <name evidence="2" type="ORF">K443DRAFT_676234</name>
</gene>
<dbReference type="AlphaFoldDB" id="A0A0C9Y229"/>
<dbReference type="OrthoDB" id="2317741at2759"/>
<organism evidence="2 3">
    <name type="scientific">Laccaria amethystina LaAM-08-1</name>
    <dbReference type="NCBI Taxonomy" id="1095629"/>
    <lineage>
        <taxon>Eukaryota</taxon>
        <taxon>Fungi</taxon>
        <taxon>Dikarya</taxon>
        <taxon>Basidiomycota</taxon>
        <taxon>Agaricomycotina</taxon>
        <taxon>Agaricomycetes</taxon>
        <taxon>Agaricomycetidae</taxon>
        <taxon>Agaricales</taxon>
        <taxon>Agaricineae</taxon>
        <taxon>Hydnangiaceae</taxon>
        <taxon>Laccaria</taxon>
    </lineage>
</organism>
<feature type="signal peptide" evidence="1">
    <location>
        <begin position="1"/>
        <end position="21"/>
    </location>
</feature>
<keyword evidence="1" id="KW-0732">Signal</keyword>
<feature type="chain" id="PRO_5002217215" evidence="1">
    <location>
        <begin position="22"/>
        <end position="130"/>
    </location>
</feature>
<reference evidence="3" key="2">
    <citation type="submission" date="2015-01" db="EMBL/GenBank/DDBJ databases">
        <title>Evolutionary Origins and Diversification of the Mycorrhizal Mutualists.</title>
        <authorList>
            <consortium name="DOE Joint Genome Institute"/>
            <consortium name="Mycorrhizal Genomics Consortium"/>
            <person name="Kohler A."/>
            <person name="Kuo A."/>
            <person name="Nagy L.G."/>
            <person name="Floudas D."/>
            <person name="Copeland A."/>
            <person name="Barry K.W."/>
            <person name="Cichocki N."/>
            <person name="Veneault-Fourrey C."/>
            <person name="LaButti K."/>
            <person name="Lindquist E.A."/>
            <person name="Lipzen A."/>
            <person name="Lundell T."/>
            <person name="Morin E."/>
            <person name="Murat C."/>
            <person name="Riley R."/>
            <person name="Ohm R."/>
            <person name="Sun H."/>
            <person name="Tunlid A."/>
            <person name="Henrissat B."/>
            <person name="Grigoriev I.V."/>
            <person name="Hibbett D.S."/>
            <person name="Martin F."/>
        </authorList>
    </citation>
    <scope>NUCLEOTIDE SEQUENCE [LARGE SCALE GENOMIC DNA]</scope>
    <source>
        <strain evidence="3">LaAM-08-1</strain>
    </source>
</reference>
<proteinExistence type="predicted"/>
<dbReference type="EMBL" id="KN838573">
    <property type="protein sequence ID" value="KIK04102.1"/>
    <property type="molecule type" value="Genomic_DNA"/>
</dbReference>
<evidence type="ECO:0000313" key="3">
    <source>
        <dbReference type="Proteomes" id="UP000054477"/>
    </source>
</evidence>
<dbReference type="Proteomes" id="UP000054477">
    <property type="component" value="Unassembled WGS sequence"/>
</dbReference>
<evidence type="ECO:0000256" key="1">
    <source>
        <dbReference type="SAM" id="SignalP"/>
    </source>
</evidence>
<protein>
    <submittedName>
        <fullName evidence="2">Uncharacterized protein</fullName>
    </submittedName>
</protein>
<keyword evidence="3" id="KW-1185">Reference proteome</keyword>
<reference evidence="2 3" key="1">
    <citation type="submission" date="2014-04" db="EMBL/GenBank/DDBJ databases">
        <authorList>
            <consortium name="DOE Joint Genome Institute"/>
            <person name="Kuo A."/>
            <person name="Kohler A."/>
            <person name="Nagy L.G."/>
            <person name="Floudas D."/>
            <person name="Copeland A."/>
            <person name="Barry K.W."/>
            <person name="Cichocki N."/>
            <person name="Veneault-Fourrey C."/>
            <person name="LaButti K."/>
            <person name="Lindquist E.A."/>
            <person name="Lipzen A."/>
            <person name="Lundell T."/>
            <person name="Morin E."/>
            <person name="Murat C."/>
            <person name="Sun H."/>
            <person name="Tunlid A."/>
            <person name="Henrissat B."/>
            <person name="Grigoriev I.V."/>
            <person name="Hibbett D.S."/>
            <person name="Martin F."/>
            <person name="Nordberg H.P."/>
            <person name="Cantor M.N."/>
            <person name="Hua S.X."/>
        </authorList>
    </citation>
    <scope>NUCLEOTIDE SEQUENCE [LARGE SCALE GENOMIC DNA]</scope>
    <source>
        <strain evidence="2 3">LaAM-08-1</strain>
    </source>
</reference>
<name>A0A0C9Y229_9AGAR</name>
<accession>A0A0C9Y229</accession>
<evidence type="ECO:0000313" key="2">
    <source>
        <dbReference type="EMBL" id="KIK04102.1"/>
    </source>
</evidence>